<comment type="caution">
    <text evidence="2">The sequence shown here is derived from an EMBL/GenBank/DDBJ whole genome shotgun (WGS) entry which is preliminary data.</text>
</comment>
<protein>
    <submittedName>
        <fullName evidence="2">DUF3216 domain-containing protein</fullName>
    </submittedName>
</protein>
<dbReference type="Pfam" id="PF11505">
    <property type="entry name" value="DUF3216"/>
    <property type="match status" value="1"/>
</dbReference>
<reference evidence="2" key="1">
    <citation type="journal article" date="2020" name="mSystems">
        <title>Genome- and Community-Level Interaction Insights into Carbon Utilization and Element Cycling Functions of Hydrothermarchaeota in Hydrothermal Sediment.</title>
        <authorList>
            <person name="Zhou Z."/>
            <person name="Liu Y."/>
            <person name="Xu W."/>
            <person name="Pan J."/>
            <person name="Luo Z.H."/>
            <person name="Li M."/>
        </authorList>
    </citation>
    <scope>NUCLEOTIDE SEQUENCE [LARGE SCALE GENOMIC DNA]</scope>
    <source>
        <strain evidence="2">HyVt-151</strain>
    </source>
</reference>
<evidence type="ECO:0000259" key="1">
    <source>
        <dbReference type="Pfam" id="PF11505"/>
    </source>
</evidence>
<gene>
    <name evidence="2" type="ORF">ENF72_01495</name>
</gene>
<dbReference type="AlphaFoldDB" id="A0A7C0Y535"/>
<feature type="domain" description="DUF3216" evidence="1">
    <location>
        <begin position="4"/>
        <end position="93"/>
    </location>
</feature>
<dbReference type="InterPro" id="IPR023108">
    <property type="entry name" value="DUF3216"/>
</dbReference>
<dbReference type="Gene3D" id="1.20.120.460">
    <property type="entry name" value="protein pf1176 like"/>
    <property type="match status" value="1"/>
</dbReference>
<sequence>MEKVEKIKQLCKELGEENLVKAVDSFVALQKELSSKKGEDFINVSILGFIEGILVSLSTKHESEKIKELLEEVRTKRAELEEKFKKPRVPLFENP</sequence>
<proteinExistence type="predicted"/>
<accession>A0A7C0Y535</accession>
<dbReference type="EMBL" id="DQYG01000064">
    <property type="protein sequence ID" value="HDD31284.1"/>
    <property type="molecule type" value="Genomic_DNA"/>
</dbReference>
<evidence type="ECO:0000313" key="2">
    <source>
        <dbReference type="EMBL" id="HDD31284.1"/>
    </source>
</evidence>
<dbReference type="Proteomes" id="UP000886210">
    <property type="component" value="Unassembled WGS sequence"/>
</dbReference>
<dbReference type="InterPro" id="IPR038317">
    <property type="entry name" value="Pf1176-like_sf"/>
</dbReference>
<organism evidence="2">
    <name type="scientific">Thermococcus litoralis</name>
    <dbReference type="NCBI Taxonomy" id="2265"/>
    <lineage>
        <taxon>Archaea</taxon>
        <taxon>Methanobacteriati</taxon>
        <taxon>Methanobacteriota</taxon>
        <taxon>Thermococci</taxon>
        <taxon>Thermococcales</taxon>
        <taxon>Thermococcaceae</taxon>
        <taxon>Thermococcus</taxon>
    </lineage>
</organism>
<name>A0A7C0Y535_THELI</name>